<evidence type="ECO:0000256" key="1">
    <source>
        <dbReference type="SAM" id="MobiDB-lite"/>
    </source>
</evidence>
<dbReference type="PANTHER" id="PTHR12716:SF8">
    <property type="entry name" value="TRANSCRIPTION INITIATION FACTOR IIE SUBUNIT BETA"/>
    <property type="match status" value="1"/>
</dbReference>
<evidence type="ECO:0000313" key="2">
    <source>
        <dbReference type="EMBL" id="KAJ4449287.1"/>
    </source>
</evidence>
<dbReference type="Proteomes" id="UP001148838">
    <property type="component" value="Unassembled WGS sequence"/>
</dbReference>
<name>A0ABQ8TT96_PERAM</name>
<proteinExistence type="predicted"/>
<dbReference type="Gene3D" id="1.10.287.70">
    <property type="match status" value="1"/>
</dbReference>
<protein>
    <submittedName>
        <fullName evidence="2">Uncharacterized protein</fullName>
    </submittedName>
</protein>
<reference evidence="2 3" key="1">
    <citation type="journal article" date="2022" name="Allergy">
        <title>Genome assembly and annotation of Periplaneta americana reveal a comprehensive cockroach allergen profile.</title>
        <authorList>
            <person name="Wang L."/>
            <person name="Xiong Q."/>
            <person name="Saelim N."/>
            <person name="Wang L."/>
            <person name="Nong W."/>
            <person name="Wan A.T."/>
            <person name="Shi M."/>
            <person name="Liu X."/>
            <person name="Cao Q."/>
            <person name="Hui J.H.L."/>
            <person name="Sookrung N."/>
            <person name="Leung T.F."/>
            <person name="Tungtrongchitr A."/>
            <person name="Tsui S.K.W."/>
        </authorList>
    </citation>
    <scope>NUCLEOTIDE SEQUENCE [LARGE SCALE GENOMIC DNA]</scope>
    <source>
        <strain evidence="2">PWHHKU_190912</strain>
    </source>
</reference>
<gene>
    <name evidence="2" type="ORF">ANN_00685</name>
</gene>
<sequence length="224" mass="25834">MGLQSSAPSSSGISVRTVTLCSSLLATVLIQAYSATLVSHIAAVTQQEPPFQDLHGLLHSRYSLAVVKGSYIHSKLQEFLYIQKFKINIIFQIHDLKTLIRHCDKTLKALQNEIIYILRLIDKKKIVFYKNKTAALPVYDEFQKLWRSVAVESMDDLKIEEYLEKQGNMQDHGPKKPIPHKRRNLNQCKKQSRSRKTTSTWLMSWKHTMTSEDRRSESGIDYLL</sequence>
<accession>A0ABQ8TT96</accession>
<comment type="caution">
    <text evidence="2">The sequence shown here is derived from an EMBL/GenBank/DDBJ whole genome shotgun (WGS) entry which is preliminary data.</text>
</comment>
<dbReference type="InterPro" id="IPR016656">
    <property type="entry name" value="TFIIE-bsu"/>
</dbReference>
<dbReference type="EMBL" id="JAJSOF020000003">
    <property type="protein sequence ID" value="KAJ4449287.1"/>
    <property type="molecule type" value="Genomic_DNA"/>
</dbReference>
<feature type="region of interest" description="Disordered" evidence="1">
    <location>
        <begin position="168"/>
        <end position="197"/>
    </location>
</feature>
<keyword evidence="3" id="KW-1185">Reference proteome</keyword>
<evidence type="ECO:0000313" key="3">
    <source>
        <dbReference type="Proteomes" id="UP001148838"/>
    </source>
</evidence>
<feature type="compositionally biased region" description="Basic residues" evidence="1">
    <location>
        <begin position="175"/>
        <end position="196"/>
    </location>
</feature>
<organism evidence="2 3">
    <name type="scientific">Periplaneta americana</name>
    <name type="common">American cockroach</name>
    <name type="synonym">Blatta americana</name>
    <dbReference type="NCBI Taxonomy" id="6978"/>
    <lineage>
        <taxon>Eukaryota</taxon>
        <taxon>Metazoa</taxon>
        <taxon>Ecdysozoa</taxon>
        <taxon>Arthropoda</taxon>
        <taxon>Hexapoda</taxon>
        <taxon>Insecta</taxon>
        <taxon>Pterygota</taxon>
        <taxon>Neoptera</taxon>
        <taxon>Polyneoptera</taxon>
        <taxon>Dictyoptera</taxon>
        <taxon>Blattodea</taxon>
        <taxon>Blattoidea</taxon>
        <taxon>Blattidae</taxon>
        <taxon>Blattinae</taxon>
        <taxon>Periplaneta</taxon>
    </lineage>
</organism>
<dbReference type="PANTHER" id="PTHR12716">
    <property type="entry name" value="TRANSCRIPTION INITIATION FACTOR IIE, BETA SUBUNIT"/>
    <property type="match status" value="1"/>
</dbReference>